<keyword evidence="1" id="KW-0812">Transmembrane</keyword>
<feature type="transmembrane region" description="Helical" evidence="1">
    <location>
        <begin position="32"/>
        <end position="49"/>
    </location>
</feature>
<gene>
    <name evidence="2" type="ORF">H9809_10835</name>
</gene>
<name>A0A9D2FS56_9FIRM</name>
<feature type="transmembrane region" description="Helical" evidence="1">
    <location>
        <begin position="55"/>
        <end position="72"/>
    </location>
</feature>
<keyword evidence="1" id="KW-1133">Transmembrane helix</keyword>
<evidence type="ECO:0000313" key="2">
    <source>
        <dbReference type="EMBL" id="HIZ66374.1"/>
    </source>
</evidence>
<dbReference type="AlphaFoldDB" id="A0A9D2FS56"/>
<organism evidence="2 3">
    <name type="scientific">Candidatus Blautia pullicola</name>
    <dbReference type="NCBI Taxonomy" id="2838498"/>
    <lineage>
        <taxon>Bacteria</taxon>
        <taxon>Bacillati</taxon>
        <taxon>Bacillota</taxon>
        <taxon>Clostridia</taxon>
        <taxon>Lachnospirales</taxon>
        <taxon>Lachnospiraceae</taxon>
        <taxon>Blautia</taxon>
    </lineage>
</organism>
<accession>A0A9D2FS56</accession>
<proteinExistence type="predicted"/>
<dbReference type="Proteomes" id="UP000824056">
    <property type="component" value="Unassembled WGS sequence"/>
</dbReference>
<evidence type="ECO:0000256" key="1">
    <source>
        <dbReference type="SAM" id="Phobius"/>
    </source>
</evidence>
<dbReference type="EMBL" id="DXBG01000254">
    <property type="protein sequence ID" value="HIZ66374.1"/>
    <property type="molecule type" value="Genomic_DNA"/>
</dbReference>
<evidence type="ECO:0008006" key="4">
    <source>
        <dbReference type="Google" id="ProtNLM"/>
    </source>
</evidence>
<comment type="caution">
    <text evidence="2">The sequence shown here is derived from an EMBL/GenBank/DDBJ whole genome shotgun (WGS) entry which is preliminary data.</text>
</comment>
<evidence type="ECO:0000313" key="3">
    <source>
        <dbReference type="Proteomes" id="UP000824056"/>
    </source>
</evidence>
<keyword evidence="1" id="KW-0472">Membrane</keyword>
<protein>
    <recommendedName>
        <fullName evidence="4">YcxB-like protein domain-containing protein</fullName>
    </recommendedName>
</protein>
<reference evidence="2" key="2">
    <citation type="submission" date="2021-04" db="EMBL/GenBank/DDBJ databases">
        <authorList>
            <person name="Gilroy R."/>
        </authorList>
    </citation>
    <scope>NUCLEOTIDE SEQUENCE</scope>
    <source>
        <strain evidence="2">1068</strain>
    </source>
</reference>
<reference evidence="2" key="1">
    <citation type="journal article" date="2021" name="PeerJ">
        <title>Extensive microbial diversity within the chicken gut microbiome revealed by metagenomics and culture.</title>
        <authorList>
            <person name="Gilroy R."/>
            <person name="Ravi A."/>
            <person name="Getino M."/>
            <person name="Pursley I."/>
            <person name="Horton D.L."/>
            <person name="Alikhan N.F."/>
            <person name="Baker D."/>
            <person name="Gharbi K."/>
            <person name="Hall N."/>
            <person name="Watson M."/>
            <person name="Adriaenssens E.M."/>
            <person name="Foster-Nyarko E."/>
            <person name="Jarju S."/>
            <person name="Secka A."/>
            <person name="Antonio M."/>
            <person name="Oren A."/>
            <person name="Chaudhuri R.R."/>
            <person name="La Ragione R."/>
            <person name="Hildebrand F."/>
            <person name="Pallen M.J."/>
        </authorList>
    </citation>
    <scope>NUCLEOTIDE SEQUENCE</scope>
    <source>
        <strain evidence="2">1068</strain>
    </source>
</reference>
<sequence length="170" mass="19238">MAKVWEIDCHLEEAEIMEAVIAQQWGKGRKRMVIALGIVGVLMLVLYGLCPENIAYSLLAVLAALEMCLILAQPGRQAKKTARQVQGRRCRVFVSESGYLYTEEGRVWLMGERKARVTETQNVFVVCLSCHQLFILPKRCLGEAACSEVRKVLGDCLEQPAYEWYRRAEA</sequence>